<proteinExistence type="predicted"/>
<dbReference type="AlphaFoldDB" id="W0EAC0"/>
<dbReference type="Pfam" id="PF00085">
    <property type="entry name" value="Thioredoxin"/>
    <property type="match status" value="1"/>
</dbReference>
<feature type="domain" description="Thioredoxin" evidence="1">
    <location>
        <begin position="8"/>
        <end position="89"/>
    </location>
</feature>
<organism evidence="2 3">
    <name type="scientific">Desulfitobacterium metallireducens DSM 15288</name>
    <dbReference type="NCBI Taxonomy" id="871968"/>
    <lineage>
        <taxon>Bacteria</taxon>
        <taxon>Bacillati</taxon>
        <taxon>Bacillota</taxon>
        <taxon>Clostridia</taxon>
        <taxon>Eubacteriales</taxon>
        <taxon>Desulfitobacteriaceae</taxon>
        <taxon>Desulfitobacterium</taxon>
    </lineage>
</organism>
<dbReference type="Gene3D" id="3.40.30.10">
    <property type="entry name" value="Glutaredoxin"/>
    <property type="match status" value="1"/>
</dbReference>
<dbReference type="Proteomes" id="UP000010847">
    <property type="component" value="Chromosome"/>
</dbReference>
<dbReference type="SUPFAM" id="SSF52833">
    <property type="entry name" value="Thioredoxin-like"/>
    <property type="match status" value="1"/>
</dbReference>
<sequence length="111" mass="12749">MSDQLAITIQTKEQFEELMMEKEKDPVILYFSSENCSVCHAVFPKLMNLVDDYPITVAKINVDEQMEIAGQSLVFTVPTILMMYEGREILRESRFVDFANIERTLGFATSN</sequence>
<dbReference type="HOGENOM" id="CLU_090389_16_1_9"/>
<name>W0EAC0_9FIRM</name>
<dbReference type="eggNOG" id="COG0526">
    <property type="taxonomic scope" value="Bacteria"/>
</dbReference>
<evidence type="ECO:0000313" key="3">
    <source>
        <dbReference type="Proteomes" id="UP000010847"/>
    </source>
</evidence>
<gene>
    <name evidence="2" type="ORF">DESME_04975</name>
</gene>
<dbReference type="GO" id="GO:0045454">
    <property type="term" value="P:cell redox homeostasis"/>
    <property type="evidence" value="ECO:0007669"/>
    <property type="project" value="TreeGrafter"/>
</dbReference>
<keyword evidence="3" id="KW-1185">Reference proteome</keyword>
<protein>
    <submittedName>
        <fullName evidence="2">Thioredoxin</fullName>
    </submittedName>
</protein>
<dbReference type="STRING" id="871968.DESME_04975"/>
<dbReference type="CDD" id="cd02947">
    <property type="entry name" value="TRX_family"/>
    <property type="match status" value="1"/>
</dbReference>
<accession>W0EAC0</accession>
<dbReference type="RefSeq" id="WP_006714994.1">
    <property type="nucleotide sequence ID" value="NZ_CP007032.1"/>
</dbReference>
<evidence type="ECO:0000259" key="1">
    <source>
        <dbReference type="Pfam" id="PF00085"/>
    </source>
</evidence>
<dbReference type="PANTHER" id="PTHR43601:SF3">
    <property type="entry name" value="THIOREDOXIN, MITOCHONDRIAL"/>
    <property type="match status" value="1"/>
</dbReference>
<dbReference type="OrthoDB" id="411356at2"/>
<dbReference type="PANTHER" id="PTHR43601">
    <property type="entry name" value="THIOREDOXIN, MITOCHONDRIAL"/>
    <property type="match status" value="1"/>
</dbReference>
<dbReference type="InterPro" id="IPR036249">
    <property type="entry name" value="Thioredoxin-like_sf"/>
</dbReference>
<reference evidence="2 3" key="1">
    <citation type="submission" date="2013-12" db="EMBL/GenBank/DDBJ databases">
        <authorList>
            <consortium name="DOE Joint Genome Institute"/>
            <person name="Smidt H."/>
            <person name="Huntemann M."/>
            <person name="Han J."/>
            <person name="Chen A."/>
            <person name="Kyrpides N."/>
            <person name="Mavromatis K."/>
            <person name="Markowitz V."/>
            <person name="Palaniappan K."/>
            <person name="Ivanova N."/>
            <person name="Schaumberg A."/>
            <person name="Pati A."/>
            <person name="Liolios K."/>
            <person name="Nordberg H.P."/>
            <person name="Cantor M.N."/>
            <person name="Hua S.X."/>
            <person name="Woyke T."/>
        </authorList>
    </citation>
    <scope>NUCLEOTIDE SEQUENCE [LARGE SCALE GENOMIC DNA]</scope>
    <source>
        <strain evidence="3">DSM 15288</strain>
    </source>
</reference>
<dbReference type="EMBL" id="CP007032">
    <property type="protein sequence ID" value="AHF06483.1"/>
    <property type="molecule type" value="Genomic_DNA"/>
</dbReference>
<dbReference type="KEGG" id="dmt:DESME_04975"/>
<evidence type="ECO:0000313" key="2">
    <source>
        <dbReference type="EMBL" id="AHF06483.1"/>
    </source>
</evidence>
<dbReference type="InterPro" id="IPR013766">
    <property type="entry name" value="Thioredoxin_domain"/>
</dbReference>